<dbReference type="EMBL" id="DVHF01000022">
    <property type="protein sequence ID" value="HIR56375.1"/>
    <property type="molecule type" value="Genomic_DNA"/>
</dbReference>
<evidence type="ECO:0000313" key="4">
    <source>
        <dbReference type="Proteomes" id="UP000886785"/>
    </source>
</evidence>
<proteinExistence type="predicted"/>
<protein>
    <submittedName>
        <fullName evidence="3">Helix-turn-helix transcriptional regulator</fullName>
    </submittedName>
</protein>
<dbReference type="SMART" id="SM00530">
    <property type="entry name" value="HTH_XRE"/>
    <property type="match status" value="1"/>
</dbReference>
<comment type="caution">
    <text evidence="3">The sequence shown here is derived from an EMBL/GenBank/DDBJ whole genome shotgun (WGS) entry which is preliminary data.</text>
</comment>
<dbReference type="PROSITE" id="PS50943">
    <property type="entry name" value="HTH_CROC1"/>
    <property type="match status" value="1"/>
</dbReference>
<name>A0A9D1DNZ8_9FIRM</name>
<evidence type="ECO:0000256" key="1">
    <source>
        <dbReference type="ARBA" id="ARBA00023125"/>
    </source>
</evidence>
<sequence>MFGDRLRDLRKGHNLTQAQLAEQLEVSASAIGMYEQGRREPDNAFLAKLSAFFHVSTDYLLGIPAQRELSGLIDGFTRRLEEQEDLMFRGRPLTQTEREKLATAIRVAVAVSVPADLEGGTR</sequence>
<dbReference type="Proteomes" id="UP000886785">
    <property type="component" value="Unassembled WGS sequence"/>
</dbReference>
<dbReference type="PANTHER" id="PTHR46558:SF11">
    <property type="entry name" value="HTH-TYPE TRANSCRIPTIONAL REGULATOR XRE"/>
    <property type="match status" value="1"/>
</dbReference>
<dbReference type="CDD" id="cd00093">
    <property type="entry name" value="HTH_XRE"/>
    <property type="match status" value="1"/>
</dbReference>
<dbReference type="SUPFAM" id="SSF47413">
    <property type="entry name" value="lambda repressor-like DNA-binding domains"/>
    <property type="match status" value="1"/>
</dbReference>
<dbReference type="InterPro" id="IPR010982">
    <property type="entry name" value="Lambda_DNA-bd_dom_sf"/>
</dbReference>
<keyword evidence="1" id="KW-0238">DNA-binding</keyword>
<dbReference type="GO" id="GO:0003677">
    <property type="term" value="F:DNA binding"/>
    <property type="evidence" value="ECO:0007669"/>
    <property type="project" value="UniProtKB-KW"/>
</dbReference>
<dbReference type="Pfam" id="PF01381">
    <property type="entry name" value="HTH_3"/>
    <property type="match status" value="1"/>
</dbReference>
<dbReference type="InterPro" id="IPR001387">
    <property type="entry name" value="Cro/C1-type_HTH"/>
</dbReference>
<reference evidence="3" key="1">
    <citation type="submission" date="2020-10" db="EMBL/GenBank/DDBJ databases">
        <authorList>
            <person name="Gilroy R."/>
        </authorList>
    </citation>
    <scope>NUCLEOTIDE SEQUENCE</scope>
    <source>
        <strain evidence="3">ChiSjej1B19-7085</strain>
    </source>
</reference>
<dbReference type="PANTHER" id="PTHR46558">
    <property type="entry name" value="TRACRIPTIONAL REGULATORY PROTEIN-RELATED-RELATED"/>
    <property type="match status" value="1"/>
</dbReference>
<dbReference type="Gene3D" id="1.10.260.40">
    <property type="entry name" value="lambda repressor-like DNA-binding domains"/>
    <property type="match status" value="1"/>
</dbReference>
<organism evidence="3 4">
    <name type="scientific">Candidatus Gallacutalibacter pullicola</name>
    <dbReference type="NCBI Taxonomy" id="2840830"/>
    <lineage>
        <taxon>Bacteria</taxon>
        <taxon>Bacillati</taxon>
        <taxon>Bacillota</taxon>
        <taxon>Clostridia</taxon>
        <taxon>Eubacteriales</taxon>
        <taxon>Candidatus Gallacutalibacter</taxon>
    </lineage>
</organism>
<feature type="domain" description="HTH cro/C1-type" evidence="2">
    <location>
        <begin position="6"/>
        <end position="60"/>
    </location>
</feature>
<evidence type="ECO:0000259" key="2">
    <source>
        <dbReference type="PROSITE" id="PS50943"/>
    </source>
</evidence>
<reference evidence="3" key="2">
    <citation type="journal article" date="2021" name="PeerJ">
        <title>Extensive microbial diversity within the chicken gut microbiome revealed by metagenomics and culture.</title>
        <authorList>
            <person name="Gilroy R."/>
            <person name="Ravi A."/>
            <person name="Getino M."/>
            <person name="Pursley I."/>
            <person name="Horton D.L."/>
            <person name="Alikhan N.F."/>
            <person name="Baker D."/>
            <person name="Gharbi K."/>
            <person name="Hall N."/>
            <person name="Watson M."/>
            <person name="Adriaenssens E.M."/>
            <person name="Foster-Nyarko E."/>
            <person name="Jarju S."/>
            <person name="Secka A."/>
            <person name="Antonio M."/>
            <person name="Oren A."/>
            <person name="Chaudhuri R.R."/>
            <person name="La Ragione R."/>
            <person name="Hildebrand F."/>
            <person name="Pallen M.J."/>
        </authorList>
    </citation>
    <scope>NUCLEOTIDE SEQUENCE</scope>
    <source>
        <strain evidence="3">ChiSjej1B19-7085</strain>
    </source>
</reference>
<accession>A0A9D1DNZ8</accession>
<dbReference type="AlphaFoldDB" id="A0A9D1DNZ8"/>
<gene>
    <name evidence="3" type="ORF">IAA54_01800</name>
</gene>
<evidence type="ECO:0000313" key="3">
    <source>
        <dbReference type="EMBL" id="HIR56375.1"/>
    </source>
</evidence>